<evidence type="ECO:0000259" key="6">
    <source>
        <dbReference type="Pfam" id="PF22029"/>
    </source>
</evidence>
<dbReference type="Pfam" id="PF08281">
    <property type="entry name" value="Sigma70_r4_2"/>
    <property type="match status" value="1"/>
</dbReference>
<evidence type="ECO:0000256" key="3">
    <source>
        <dbReference type="ARBA" id="ARBA00023082"/>
    </source>
</evidence>
<comment type="similarity">
    <text evidence="1">Belongs to the sigma-70 factor family. ECF subfamily.</text>
</comment>
<feature type="domain" description="PhyR sigma2" evidence="6">
    <location>
        <begin position="89"/>
        <end position="143"/>
    </location>
</feature>
<dbReference type="GO" id="GO:0016987">
    <property type="term" value="F:sigma factor activity"/>
    <property type="evidence" value="ECO:0007669"/>
    <property type="project" value="UniProtKB-KW"/>
</dbReference>
<dbReference type="InterPro" id="IPR013325">
    <property type="entry name" value="RNA_pol_sigma_r2"/>
</dbReference>
<dbReference type="PANTHER" id="PTHR43133:SF25">
    <property type="entry name" value="RNA POLYMERASE SIGMA FACTOR RFAY-RELATED"/>
    <property type="match status" value="1"/>
</dbReference>
<name>A0A838BFJ6_9HYPH</name>
<dbReference type="Gene3D" id="1.10.1740.10">
    <property type="match status" value="1"/>
</dbReference>
<dbReference type="InterPro" id="IPR039425">
    <property type="entry name" value="RNA_pol_sigma-70-like"/>
</dbReference>
<keyword evidence="3" id="KW-0731">Sigma factor</keyword>
<comment type="caution">
    <text evidence="7">The sequence shown here is derived from an EMBL/GenBank/DDBJ whole genome shotgun (WGS) entry which is preliminary data.</text>
</comment>
<dbReference type="InterPro" id="IPR013324">
    <property type="entry name" value="RNA_pol_sigma_r3/r4-like"/>
</dbReference>
<evidence type="ECO:0000259" key="5">
    <source>
        <dbReference type="Pfam" id="PF08281"/>
    </source>
</evidence>
<accession>A0A838BFJ6</accession>
<gene>
    <name evidence="7" type="ORF">H0241_33655</name>
</gene>
<evidence type="ECO:0000313" key="7">
    <source>
        <dbReference type="EMBL" id="MBA1145122.1"/>
    </source>
</evidence>
<dbReference type="NCBIfam" id="TIGR02937">
    <property type="entry name" value="sigma70-ECF"/>
    <property type="match status" value="1"/>
</dbReference>
<sequence>MRQTFLLRSISSLAPWQTASCGSLKQPKQLAHAQEAAETTPATASSIARARSFIDRNLHRTIHASRPQCRCEAEHGAARDPAALLRRAIIEEIPRLRRYARSLLCDRDAADDLVHDCLETALSHIEGWRSGNSPRRQLFTIMHQLFIDQLRRTKRHLPAEALMPEKLEAVAAPARQPDKIASAEVLSALQQIAPERRAALTLVAVEGLSYADAANVLGISLGTLASRIAVGREELRSLLDDNSRR</sequence>
<evidence type="ECO:0000256" key="4">
    <source>
        <dbReference type="ARBA" id="ARBA00023163"/>
    </source>
</evidence>
<dbReference type="AlphaFoldDB" id="A0A838BFJ6"/>
<evidence type="ECO:0000256" key="2">
    <source>
        <dbReference type="ARBA" id="ARBA00023015"/>
    </source>
</evidence>
<dbReference type="InterPro" id="IPR036388">
    <property type="entry name" value="WH-like_DNA-bd_sf"/>
</dbReference>
<dbReference type="EMBL" id="JACDTY010000034">
    <property type="protein sequence ID" value="MBA1145122.1"/>
    <property type="molecule type" value="Genomic_DNA"/>
</dbReference>
<reference evidence="7 8" key="1">
    <citation type="submission" date="2020-07" db="EMBL/GenBank/DDBJ databases">
        <title>Definition of the novel symbiovar canariense within Mesorhizobium novociceri, a new species of genus Mesorhizobium nodulating Cicer canariense in the Caldera de Taburiente National Park (La Palma, Canary Islands).</title>
        <authorList>
            <person name="Leon-Barrios M."/>
            <person name="Perez-Yepez J."/>
            <person name="Flores-Felix J.D."/>
            <person name="Ramirez-Baena M.H."/>
            <person name="Pulido-Suarez L."/>
            <person name="Igual J.M."/>
            <person name="Velazquez E."/>
            <person name="Peix A."/>
        </authorList>
    </citation>
    <scope>NUCLEOTIDE SEQUENCE [LARGE SCALE GENOMIC DNA]</scope>
    <source>
        <strain evidence="7 8">CCANP35</strain>
    </source>
</reference>
<dbReference type="SUPFAM" id="SSF88946">
    <property type="entry name" value="Sigma2 domain of RNA polymerase sigma factors"/>
    <property type="match status" value="1"/>
</dbReference>
<dbReference type="GO" id="GO:0003677">
    <property type="term" value="F:DNA binding"/>
    <property type="evidence" value="ECO:0007669"/>
    <property type="project" value="InterPro"/>
</dbReference>
<proteinExistence type="inferred from homology"/>
<dbReference type="Pfam" id="PF22029">
    <property type="entry name" value="PhyR_sigma2"/>
    <property type="match status" value="1"/>
</dbReference>
<organism evidence="7 8">
    <name type="scientific">Mesorhizobium neociceri</name>
    <dbReference type="NCBI Taxonomy" id="1307853"/>
    <lineage>
        <taxon>Bacteria</taxon>
        <taxon>Pseudomonadati</taxon>
        <taxon>Pseudomonadota</taxon>
        <taxon>Alphaproteobacteria</taxon>
        <taxon>Hyphomicrobiales</taxon>
        <taxon>Phyllobacteriaceae</taxon>
        <taxon>Mesorhizobium</taxon>
    </lineage>
</organism>
<dbReference type="InterPro" id="IPR053866">
    <property type="entry name" value="PhyR_sigma2"/>
</dbReference>
<dbReference type="GO" id="GO:0006352">
    <property type="term" value="P:DNA-templated transcription initiation"/>
    <property type="evidence" value="ECO:0007669"/>
    <property type="project" value="InterPro"/>
</dbReference>
<keyword evidence="2" id="KW-0805">Transcription regulation</keyword>
<dbReference type="InterPro" id="IPR014284">
    <property type="entry name" value="RNA_pol_sigma-70_dom"/>
</dbReference>
<dbReference type="Proteomes" id="UP000558284">
    <property type="component" value="Unassembled WGS sequence"/>
</dbReference>
<keyword evidence="4" id="KW-0804">Transcription</keyword>
<protein>
    <submittedName>
        <fullName evidence="7">Sigma-70 family RNA polymerase sigma factor</fullName>
    </submittedName>
</protein>
<dbReference type="PANTHER" id="PTHR43133">
    <property type="entry name" value="RNA POLYMERASE ECF-TYPE SIGMA FACTO"/>
    <property type="match status" value="1"/>
</dbReference>
<dbReference type="InterPro" id="IPR013249">
    <property type="entry name" value="RNA_pol_sigma70_r4_t2"/>
</dbReference>
<evidence type="ECO:0000256" key="1">
    <source>
        <dbReference type="ARBA" id="ARBA00010641"/>
    </source>
</evidence>
<dbReference type="Gene3D" id="1.10.10.10">
    <property type="entry name" value="Winged helix-like DNA-binding domain superfamily/Winged helix DNA-binding domain"/>
    <property type="match status" value="1"/>
</dbReference>
<keyword evidence="8" id="KW-1185">Reference proteome</keyword>
<evidence type="ECO:0000313" key="8">
    <source>
        <dbReference type="Proteomes" id="UP000558284"/>
    </source>
</evidence>
<feature type="domain" description="RNA polymerase sigma factor 70 region 4 type 2" evidence="5">
    <location>
        <begin position="184"/>
        <end position="235"/>
    </location>
</feature>
<dbReference type="SUPFAM" id="SSF88659">
    <property type="entry name" value="Sigma3 and sigma4 domains of RNA polymerase sigma factors"/>
    <property type="match status" value="1"/>
</dbReference>